<keyword evidence="3" id="KW-1185">Reference proteome</keyword>
<comment type="caution">
    <text evidence="2">The sequence shown here is derived from an EMBL/GenBank/DDBJ whole genome shotgun (WGS) entry which is preliminary data.</text>
</comment>
<evidence type="ECO:0000313" key="2">
    <source>
        <dbReference type="EMBL" id="MCF1597016.1"/>
    </source>
</evidence>
<dbReference type="EMBL" id="JAKEIP010000125">
    <property type="protein sequence ID" value="MCF1597016.1"/>
    <property type="molecule type" value="Genomic_DNA"/>
</dbReference>
<feature type="region of interest" description="Disordered" evidence="1">
    <location>
        <begin position="33"/>
        <end position="66"/>
    </location>
</feature>
<organism evidence="2 3">
    <name type="scientific">Streptomyces muensis</name>
    <dbReference type="NCBI Taxonomy" id="1077944"/>
    <lineage>
        <taxon>Bacteria</taxon>
        <taxon>Bacillati</taxon>
        <taxon>Actinomycetota</taxon>
        <taxon>Actinomycetes</taxon>
        <taxon>Kitasatosporales</taxon>
        <taxon>Streptomycetaceae</taxon>
        <taxon>Streptomyces</taxon>
    </lineage>
</organism>
<dbReference type="AlphaFoldDB" id="A0A9X1Q1U8"/>
<accession>A0A9X1Q1U8</accession>
<sequence>MDQSVRSEPTSRESAEEWESDLVDLTGVPLAPSHGLCLPTPPERLLIEVRRPRSTSTGGQNPGRAD</sequence>
<dbReference type="Proteomes" id="UP001139384">
    <property type="component" value="Unassembled WGS sequence"/>
</dbReference>
<reference evidence="2" key="1">
    <citation type="submission" date="2022-01" db="EMBL/GenBank/DDBJ databases">
        <title>Draft Genome Sequences of Seven Type Strains of the Genus Streptomyces.</title>
        <authorList>
            <person name="Aziz S."/>
            <person name="Coretto E."/>
            <person name="Chronakova A."/>
            <person name="Sproer C."/>
            <person name="Huber K."/>
            <person name="Nouioui I."/>
            <person name="Gross H."/>
        </authorList>
    </citation>
    <scope>NUCLEOTIDE SEQUENCE</scope>
    <source>
        <strain evidence="2">DSM 103493</strain>
    </source>
</reference>
<evidence type="ECO:0000313" key="3">
    <source>
        <dbReference type="Proteomes" id="UP001139384"/>
    </source>
</evidence>
<protein>
    <submittedName>
        <fullName evidence="2">Aldo/keto reductase</fullName>
    </submittedName>
</protein>
<name>A0A9X1Q1U8_STRM4</name>
<dbReference type="RefSeq" id="WP_234765441.1">
    <property type="nucleotide sequence ID" value="NZ_JAKEIP010000125.1"/>
</dbReference>
<gene>
    <name evidence="2" type="ORF">L0P92_26150</name>
</gene>
<proteinExistence type="predicted"/>
<evidence type="ECO:0000256" key="1">
    <source>
        <dbReference type="SAM" id="MobiDB-lite"/>
    </source>
</evidence>
<feature type="region of interest" description="Disordered" evidence="1">
    <location>
        <begin position="1"/>
        <end position="20"/>
    </location>
</feature>